<dbReference type="PANTHER" id="PTHR10336">
    <property type="entry name" value="PHOSPHOINOSITIDE-SPECIFIC PHOSPHOLIPASE C FAMILY PROTEIN"/>
    <property type="match status" value="1"/>
</dbReference>
<keyword evidence="4" id="KW-1185">Reference proteome</keyword>
<accession>A0A820Z0Q6</accession>
<proteinExistence type="predicted"/>
<sequence>SNPEAYNQALLAGCRAVELDCYDGSDGKPIVTHGYTFVKPCSFESIIRYMKPNLFKTSPYPVILNLENHCSLEQQKEMGRILEDTLGDQLLKEPLTHANPRYLPSPEDLKYKVIVR</sequence>
<dbReference type="Gene3D" id="3.20.20.190">
    <property type="entry name" value="Phosphatidylinositol (PI) phosphodiesterase"/>
    <property type="match status" value="1"/>
</dbReference>
<dbReference type="GO" id="GO:0035556">
    <property type="term" value="P:intracellular signal transduction"/>
    <property type="evidence" value="ECO:0007669"/>
    <property type="project" value="InterPro"/>
</dbReference>
<dbReference type="InterPro" id="IPR017946">
    <property type="entry name" value="PLC-like_Pdiesterase_TIM-brl"/>
</dbReference>
<dbReference type="AlphaFoldDB" id="A0A820Z0Q6"/>
<evidence type="ECO:0000313" key="4">
    <source>
        <dbReference type="Proteomes" id="UP000663866"/>
    </source>
</evidence>
<dbReference type="EC" id="3.1.4.11" evidence="1"/>
<dbReference type="PROSITE" id="PS50007">
    <property type="entry name" value="PIPLC_X_DOMAIN"/>
    <property type="match status" value="1"/>
</dbReference>
<evidence type="ECO:0000256" key="1">
    <source>
        <dbReference type="RuleBase" id="RU361133"/>
    </source>
</evidence>
<keyword evidence="1" id="KW-0442">Lipid degradation</keyword>
<dbReference type="InterPro" id="IPR001192">
    <property type="entry name" value="PI-PLC_fam"/>
</dbReference>
<dbReference type="GO" id="GO:0016042">
    <property type="term" value="P:lipid catabolic process"/>
    <property type="evidence" value="ECO:0007669"/>
    <property type="project" value="UniProtKB-KW"/>
</dbReference>
<comment type="caution">
    <text evidence="3">The sequence shown here is derived from an EMBL/GenBank/DDBJ whole genome shotgun (WGS) entry which is preliminary data.</text>
</comment>
<dbReference type="SUPFAM" id="SSF51695">
    <property type="entry name" value="PLC-like phosphodiesterases"/>
    <property type="match status" value="1"/>
</dbReference>
<protein>
    <recommendedName>
        <fullName evidence="1">Phosphoinositide phospholipase C</fullName>
        <ecNumber evidence="1">3.1.4.11</ecNumber>
    </recommendedName>
</protein>
<dbReference type="GO" id="GO:0004435">
    <property type="term" value="F:phosphatidylinositol-4,5-bisphosphate phospholipase C activity"/>
    <property type="evidence" value="ECO:0007669"/>
    <property type="project" value="UniProtKB-EC"/>
</dbReference>
<reference evidence="3" key="1">
    <citation type="submission" date="2021-02" db="EMBL/GenBank/DDBJ databases">
        <authorList>
            <person name="Nowell W R."/>
        </authorList>
    </citation>
    <scope>NUCLEOTIDE SEQUENCE</scope>
</reference>
<evidence type="ECO:0000259" key="2">
    <source>
        <dbReference type="SMART" id="SM00148"/>
    </source>
</evidence>
<dbReference type="SMART" id="SM00148">
    <property type="entry name" value="PLCXc"/>
    <property type="match status" value="1"/>
</dbReference>
<name>A0A820Z0Q6_9BILA</name>
<dbReference type="EMBL" id="CAJOBG010062417">
    <property type="protein sequence ID" value="CAF4557345.1"/>
    <property type="molecule type" value="Genomic_DNA"/>
</dbReference>
<dbReference type="PRINTS" id="PR00390">
    <property type="entry name" value="PHPHLIPASEC"/>
</dbReference>
<feature type="domain" description="Phosphatidylinositol-specific phospholipase C X" evidence="2">
    <location>
        <begin position="2"/>
        <end position="116"/>
    </location>
</feature>
<dbReference type="InterPro" id="IPR000909">
    <property type="entry name" value="PLipase_C_PInositol-sp_X_dom"/>
</dbReference>
<evidence type="ECO:0000313" key="3">
    <source>
        <dbReference type="EMBL" id="CAF4557345.1"/>
    </source>
</evidence>
<feature type="non-terminal residue" evidence="3">
    <location>
        <position position="1"/>
    </location>
</feature>
<organism evidence="3 4">
    <name type="scientific">Rotaria magnacalcarata</name>
    <dbReference type="NCBI Taxonomy" id="392030"/>
    <lineage>
        <taxon>Eukaryota</taxon>
        <taxon>Metazoa</taxon>
        <taxon>Spiralia</taxon>
        <taxon>Gnathifera</taxon>
        <taxon>Rotifera</taxon>
        <taxon>Eurotatoria</taxon>
        <taxon>Bdelloidea</taxon>
        <taxon>Philodinida</taxon>
        <taxon>Philodinidae</taxon>
        <taxon>Rotaria</taxon>
    </lineage>
</organism>
<keyword evidence="1" id="KW-0443">Lipid metabolism</keyword>
<gene>
    <name evidence="3" type="ORF">OVN521_LOCUS43498</name>
</gene>
<dbReference type="Proteomes" id="UP000663866">
    <property type="component" value="Unassembled WGS sequence"/>
</dbReference>
<feature type="non-terminal residue" evidence="3">
    <location>
        <position position="116"/>
    </location>
</feature>
<dbReference type="Pfam" id="PF00388">
    <property type="entry name" value="PI-PLC-X"/>
    <property type="match status" value="1"/>
</dbReference>
<keyword evidence="1" id="KW-0378">Hydrolase</keyword>
<comment type="catalytic activity">
    <reaction evidence="1">
        <text>a 1,2-diacyl-sn-glycero-3-phospho-(1D-myo-inositol-4,5-bisphosphate) + H2O = 1D-myo-inositol 1,4,5-trisphosphate + a 1,2-diacyl-sn-glycerol + H(+)</text>
        <dbReference type="Rhea" id="RHEA:33179"/>
        <dbReference type="ChEBI" id="CHEBI:15377"/>
        <dbReference type="ChEBI" id="CHEBI:15378"/>
        <dbReference type="ChEBI" id="CHEBI:17815"/>
        <dbReference type="ChEBI" id="CHEBI:58456"/>
        <dbReference type="ChEBI" id="CHEBI:203600"/>
        <dbReference type="EC" id="3.1.4.11"/>
    </reaction>
</comment>